<sequence>MALLFPLKCYSLVSFLLLVFLFQSCSFISGDSTLVPRKLIEDCDFDKLFPEELFSFKLPSIVLTTTRTGRLNESTFILAENRTKRRDPIDNFHNYTGGWNLTNQHYWASVAFSGAPYIAAAAVWFIFFGLFLILILCCSCFCPKANFFSCCGLFSYQAVIFHVLFFIPVICGSAFLFYGQEKFHKSTVTTVDYIAGQANFTADNIRNLSISMNTAKHIKVVQFFLPPKLQTDISLIQKKLKSTANMLSDTTNHLSLQIHNGLDKEKLMLILIAIGMLALTFLGLSLSLLEKSILVFILVFFGWFLVTGTYILTGVFLLVHNVFGDTCVAMGEWVETPHAYTALDGLLPCVDYDTAEESLTQTREVTYQLVSVVNKVITNISNQNYPPSMTPLYYNQSGPLVPLLCNPFFPNATVRNCSKGEVKIKNAAKKWNKYVCKPSDLTSGSEEICETVGRFTPDIYNQIVGATNLSFGLYHYAPFLTQLQDCSFVRETFSSINKKDCPGIVKYSKWLYMALLLMAVSMMASMILWVIHGREKAYHRKYQRDDGGRCL</sequence>
<evidence type="ECO:0008006" key="5">
    <source>
        <dbReference type="Google" id="ProtNLM"/>
    </source>
</evidence>
<evidence type="ECO:0000256" key="1">
    <source>
        <dbReference type="SAM" id="Phobius"/>
    </source>
</evidence>
<accession>A0A0K9PQA5</accession>
<dbReference type="PANTHER" id="PTHR31414:SF15">
    <property type="entry name" value="PLASMA MEMBRANE FUSION PROTEIN"/>
    <property type="match status" value="1"/>
</dbReference>
<protein>
    <recommendedName>
        <fullName evidence="5">Transmembrane protein</fullName>
    </recommendedName>
</protein>
<dbReference type="OMA" id="TFWIIYA"/>
<dbReference type="OrthoDB" id="1937321at2759"/>
<reference evidence="4" key="1">
    <citation type="journal article" date="2016" name="Nature">
        <title>The genome of the seagrass Zostera marina reveals angiosperm adaptation to the sea.</title>
        <authorList>
            <person name="Olsen J.L."/>
            <person name="Rouze P."/>
            <person name="Verhelst B."/>
            <person name="Lin Y.-C."/>
            <person name="Bayer T."/>
            <person name="Collen J."/>
            <person name="Dattolo E."/>
            <person name="De Paoli E."/>
            <person name="Dittami S."/>
            <person name="Maumus F."/>
            <person name="Michel G."/>
            <person name="Kersting A."/>
            <person name="Lauritano C."/>
            <person name="Lohaus R."/>
            <person name="Toepel M."/>
            <person name="Tonon T."/>
            <person name="Vanneste K."/>
            <person name="Amirebrahimi M."/>
            <person name="Brakel J."/>
            <person name="Bostroem C."/>
            <person name="Chovatia M."/>
            <person name="Grimwood J."/>
            <person name="Jenkins J.W."/>
            <person name="Jueterbock A."/>
            <person name="Mraz A."/>
            <person name="Stam W.T."/>
            <person name="Tice H."/>
            <person name="Bornberg-Bauer E."/>
            <person name="Green P.J."/>
            <person name="Pearson G.A."/>
            <person name="Procaccini G."/>
            <person name="Duarte C.M."/>
            <person name="Schmutz J."/>
            <person name="Reusch T.B.H."/>
            <person name="Van de Peer Y."/>
        </authorList>
    </citation>
    <scope>NUCLEOTIDE SEQUENCE [LARGE SCALE GENOMIC DNA]</scope>
    <source>
        <strain evidence="4">cv. Finnish</strain>
    </source>
</reference>
<dbReference type="STRING" id="29655.A0A0K9PQA5"/>
<feature type="transmembrane region" description="Helical" evidence="1">
    <location>
        <begin position="510"/>
        <end position="531"/>
    </location>
</feature>
<feature type="chain" id="PRO_5005527905" description="Transmembrane protein" evidence="2">
    <location>
        <begin position="31"/>
        <end position="551"/>
    </location>
</feature>
<name>A0A0K9PQA5_ZOSMR</name>
<keyword evidence="1" id="KW-1133">Transmembrane helix</keyword>
<evidence type="ECO:0000256" key="2">
    <source>
        <dbReference type="SAM" id="SignalP"/>
    </source>
</evidence>
<dbReference type="AlphaFoldDB" id="A0A0K9PQA5"/>
<keyword evidence="2" id="KW-0732">Signal</keyword>
<feature type="signal peptide" evidence="2">
    <location>
        <begin position="1"/>
        <end position="30"/>
    </location>
</feature>
<keyword evidence="4" id="KW-1185">Reference proteome</keyword>
<dbReference type="InterPro" id="IPR040283">
    <property type="entry name" value="DDB_G0292058-like"/>
</dbReference>
<evidence type="ECO:0000313" key="3">
    <source>
        <dbReference type="EMBL" id="KMZ70430.1"/>
    </source>
</evidence>
<dbReference type="EMBL" id="LFYR01000728">
    <property type="protein sequence ID" value="KMZ70430.1"/>
    <property type="molecule type" value="Genomic_DNA"/>
</dbReference>
<dbReference type="PANTHER" id="PTHR31414">
    <property type="entry name" value="TRANSMEMBRANE PROTEIN DDB_G0292058"/>
    <property type="match status" value="1"/>
</dbReference>
<feature type="transmembrane region" description="Helical" evidence="1">
    <location>
        <begin position="267"/>
        <end position="286"/>
    </location>
</feature>
<evidence type="ECO:0000313" key="4">
    <source>
        <dbReference type="Proteomes" id="UP000036987"/>
    </source>
</evidence>
<keyword evidence="1" id="KW-0472">Membrane</keyword>
<feature type="transmembrane region" description="Helical" evidence="1">
    <location>
        <begin position="117"/>
        <end position="142"/>
    </location>
</feature>
<dbReference type="Proteomes" id="UP000036987">
    <property type="component" value="Unassembled WGS sequence"/>
</dbReference>
<keyword evidence="1" id="KW-0812">Transmembrane</keyword>
<comment type="caution">
    <text evidence="3">The sequence shown here is derived from an EMBL/GenBank/DDBJ whole genome shotgun (WGS) entry which is preliminary data.</text>
</comment>
<feature type="transmembrane region" description="Helical" evidence="1">
    <location>
        <begin position="293"/>
        <end position="319"/>
    </location>
</feature>
<gene>
    <name evidence="3" type="ORF">ZOSMA_19G00120</name>
</gene>
<feature type="transmembrane region" description="Helical" evidence="1">
    <location>
        <begin position="154"/>
        <end position="178"/>
    </location>
</feature>
<organism evidence="3 4">
    <name type="scientific">Zostera marina</name>
    <name type="common">Eelgrass</name>
    <dbReference type="NCBI Taxonomy" id="29655"/>
    <lineage>
        <taxon>Eukaryota</taxon>
        <taxon>Viridiplantae</taxon>
        <taxon>Streptophyta</taxon>
        <taxon>Embryophyta</taxon>
        <taxon>Tracheophyta</taxon>
        <taxon>Spermatophyta</taxon>
        <taxon>Magnoliopsida</taxon>
        <taxon>Liliopsida</taxon>
        <taxon>Zosteraceae</taxon>
        <taxon>Zostera</taxon>
    </lineage>
</organism>
<proteinExistence type="predicted"/>